<dbReference type="SUPFAM" id="SSF56281">
    <property type="entry name" value="Metallo-hydrolase/oxidoreductase"/>
    <property type="match status" value="1"/>
</dbReference>
<evidence type="ECO:0000313" key="4">
    <source>
        <dbReference type="EMBL" id="TDD84549.1"/>
    </source>
</evidence>
<dbReference type="PANTHER" id="PTHR46018">
    <property type="entry name" value="ZINC PHOSPHODIESTERASE ELAC PROTEIN 1"/>
    <property type="match status" value="1"/>
</dbReference>
<comment type="caution">
    <text evidence="4">The sequence shown here is derived from an EMBL/GenBank/DDBJ whole genome shotgun (WGS) entry which is preliminary data.</text>
</comment>
<reference evidence="4 5" key="1">
    <citation type="submission" date="2019-03" db="EMBL/GenBank/DDBJ databases">
        <title>Draft genome sequences of novel Actinobacteria.</title>
        <authorList>
            <person name="Sahin N."/>
            <person name="Ay H."/>
            <person name="Saygin H."/>
        </authorList>
    </citation>
    <scope>NUCLEOTIDE SEQUENCE [LARGE SCALE GENOMIC DNA]</scope>
    <source>
        <strain evidence="4 5">5K548</strain>
    </source>
</reference>
<dbReference type="EMBL" id="SMLA01000043">
    <property type="protein sequence ID" value="TDD84549.1"/>
    <property type="molecule type" value="Genomic_DNA"/>
</dbReference>
<name>A0A4R5BGH1_9PSEU</name>
<evidence type="ECO:0000256" key="1">
    <source>
        <dbReference type="ARBA" id="ARBA00022759"/>
    </source>
</evidence>
<accession>A0A4R5BGH1</accession>
<keyword evidence="2 4" id="KW-0378">Hydrolase</keyword>
<evidence type="ECO:0000259" key="3">
    <source>
        <dbReference type="Pfam" id="PF12706"/>
    </source>
</evidence>
<dbReference type="Proteomes" id="UP000294723">
    <property type="component" value="Unassembled WGS sequence"/>
</dbReference>
<evidence type="ECO:0000256" key="2">
    <source>
        <dbReference type="ARBA" id="ARBA00022801"/>
    </source>
</evidence>
<dbReference type="CDD" id="cd07719">
    <property type="entry name" value="arylsulfatase_AtsA-like_MBL-fold"/>
    <property type="match status" value="1"/>
</dbReference>
<feature type="domain" description="Metallo-beta-lactamase" evidence="3">
    <location>
        <begin position="69"/>
        <end position="257"/>
    </location>
</feature>
<keyword evidence="5" id="KW-1185">Reference proteome</keyword>
<dbReference type="InterPro" id="IPR001279">
    <property type="entry name" value="Metallo-B-lactamas"/>
</dbReference>
<dbReference type="Gene3D" id="3.60.15.10">
    <property type="entry name" value="Ribonuclease Z/Hydroxyacylglutathione hydrolase-like"/>
    <property type="match status" value="1"/>
</dbReference>
<protein>
    <submittedName>
        <fullName evidence="4">MBL fold metallo-hydrolase</fullName>
    </submittedName>
</protein>
<dbReference type="GO" id="GO:0042781">
    <property type="term" value="F:3'-tRNA processing endoribonuclease activity"/>
    <property type="evidence" value="ECO:0007669"/>
    <property type="project" value="TreeGrafter"/>
</dbReference>
<organism evidence="4 5">
    <name type="scientific">Saccharopolyspora karakumensis</name>
    <dbReference type="NCBI Taxonomy" id="2530386"/>
    <lineage>
        <taxon>Bacteria</taxon>
        <taxon>Bacillati</taxon>
        <taxon>Actinomycetota</taxon>
        <taxon>Actinomycetes</taxon>
        <taxon>Pseudonocardiales</taxon>
        <taxon>Pseudonocardiaceae</taxon>
        <taxon>Saccharopolyspora</taxon>
    </lineage>
</organism>
<dbReference type="AlphaFoldDB" id="A0A4R5BGH1"/>
<evidence type="ECO:0000313" key="5">
    <source>
        <dbReference type="Proteomes" id="UP000294723"/>
    </source>
</evidence>
<dbReference type="Pfam" id="PF12706">
    <property type="entry name" value="Lactamase_B_2"/>
    <property type="match status" value="1"/>
</dbReference>
<proteinExistence type="predicted"/>
<dbReference type="PANTHER" id="PTHR46018:SF2">
    <property type="entry name" value="ZINC PHOSPHODIESTERASE ELAC PROTEIN 1"/>
    <property type="match status" value="1"/>
</dbReference>
<keyword evidence="1" id="KW-0540">Nuclease</keyword>
<gene>
    <name evidence="4" type="ORF">E1202_22945</name>
</gene>
<dbReference type="InterPro" id="IPR036866">
    <property type="entry name" value="RibonucZ/Hydroxyglut_hydro"/>
</dbReference>
<keyword evidence="1" id="KW-0255">Endonuclease</keyword>
<sequence>MADAAMALPQKFTRKDQHMDATVTLTGTGTPLPVPGRAGPGTLLRCGEWTGQVDAGRGTVLRLAELGVRCPQIGLLALTHYHSDHLVGVADLVLTRWVQGGNDPLVVLAPEGPTSRFAHRVLDIWADDIEVRQLHARRPAPPPLDIRSFDAPAEPTVVWRSGDVEISAVAVRHEPVEAAVAYRFDMADGAVVVSGDTRVCPEVERLAAGAQVLVHEACRSEAVRARGKDYIAEYHADTVHLGTMAERTGVATLVLTHLEPAPLTEHDVNAFAEDVRRGGFTGNLIVGEDLTTVPAAAETALST</sequence>
<dbReference type="InterPro" id="IPR044094">
    <property type="entry name" value="AtsA-like_MBL-fold"/>
</dbReference>